<name>A0AAD0KX29_MYCLR</name>
<evidence type="ECO:0000313" key="1">
    <source>
        <dbReference type="EMBL" id="AWV48736.1"/>
    </source>
</evidence>
<dbReference type="Proteomes" id="UP000249682">
    <property type="component" value="Chromosome"/>
</dbReference>
<sequence>MSSAIGVSNGAVYHMFASRAALLGRVWLRAGYRFLKTQTALVDQALSASVRRAGVEAVVAAADAPVVFAEQYPDSSRLLLTVRREELLKSFLPNEIEIELRELDALLISLLTRLAVVIWDRKDTGAIDTITTCLMDLPTAVLLHRDRLGNKTARKHLHAAVRAVLEVGPPP</sequence>
<accession>A0AAD0KX29</accession>
<proteinExistence type="predicted"/>
<evidence type="ECO:0000313" key="2">
    <source>
        <dbReference type="Proteomes" id="UP000249682"/>
    </source>
</evidence>
<dbReference type="AlphaFoldDB" id="A0AAD0KX29"/>
<protein>
    <submittedName>
        <fullName evidence="1">TetR family transcriptional regulator</fullName>
    </submittedName>
</protein>
<gene>
    <name evidence="1" type="ORF">DIJ64_13750</name>
</gene>
<reference evidence="1 2" key="1">
    <citation type="submission" date="2018-05" db="EMBL/GenBank/DDBJ databases">
        <title>Evolution of small genomes with special reference to Mycobacterium leprae.</title>
        <authorList>
            <person name="Mohanty P.S."/>
            <person name="Bansal A.K."/>
            <person name="Gupta U.D."/>
            <person name="Naaz F."/>
            <person name="Dwivedi V.D."/>
            <person name="Singh H."/>
            <person name="Gupta G."/>
            <person name="Sharma S."/>
            <person name="Arora M."/>
        </authorList>
    </citation>
    <scope>NUCLEOTIDE SEQUENCE [LARGE SCALE GENOMIC DNA]</scope>
    <source>
        <strain evidence="1 2">MRHRU-235-G</strain>
    </source>
</reference>
<dbReference type="Gene3D" id="1.10.357.10">
    <property type="entry name" value="Tetracycline Repressor, domain 2"/>
    <property type="match status" value="1"/>
</dbReference>
<dbReference type="EMBL" id="CP029543">
    <property type="protein sequence ID" value="AWV48736.1"/>
    <property type="molecule type" value="Genomic_DNA"/>
</dbReference>
<organism evidence="1 2">
    <name type="scientific">Mycobacterium leprae</name>
    <dbReference type="NCBI Taxonomy" id="1769"/>
    <lineage>
        <taxon>Bacteria</taxon>
        <taxon>Bacillati</taxon>
        <taxon>Actinomycetota</taxon>
        <taxon>Actinomycetes</taxon>
        <taxon>Mycobacteriales</taxon>
        <taxon>Mycobacteriaceae</taxon>
        <taxon>Mycobacterium</taxon>
    </lineage>
</organism>